<protein>
    <recommendedName>
        <fullName evidence="3">Metallo-peptidase family M12B Reprolysin-like</fullName>
    </recommendedName>
</protein>
<dbReference type="AlphaFoldDB" id="A0A1H1IHX9"/>
<evidence type="ECO:0000313" key="2">
    <source>
        <dbReference type="Proteomes" id="UP000199570"/>
    </source>
</evidence>
<accession>A0A1H1IHX9</accession>
<dbReference type="OrthoDB" id="5951339at2"/>
<proteinExistence type="predicted"/>
<name>A0A1H1IHX9_9PSED</name>
<gene>
    <name evidence="1" type="ORF">SAMN04490195_5436</name>
</gene>
<dbReference type="SUPFAM" id="SSF55486">
    <property type="entry name" value="Metalloproteases ('zincins'), catalytic domain"/>
    <property type="match status" value="1"/>
</dbReference>
<organism evidence="1 2">
    <name type="scientific">Pseudomonas moorei</name>
    <dbReference type="NCBI Taxonomy" id="395599"/>
    <lineage>
        <taxon>Bacteria</taxon>
        <taxon>Pseudomonadati</taxon>
        <taxon>Pseudomonadota</taxon>
        <taxon>Gammaproteobacteria</taxon>
        <taxon>Pseudomonadales</taxon>
        <taxon>Pseudomonadaceae</taxon>
        <taxon>Pseudomonas</taxon>
    </lineage>
</organism>
<evidence type="ECO:0008006" key="3">
    <source>
        <dbReference type="Google" id="ProtNLM"/>
    </source>
</evidence>
<sequence length="225" mass="25788">MHKTLIKLAFLIAISATSFNIHATDSPPPLKDDPIDPIRIFAIFHDDIPKSKRDSIYNEYLHPFIVEFESITGRKAHVVLDENKAPYSNFQYKGDDREKIVAEWGKLAWQYKKKRYDDKEFRASRNDRVLLITNDMINGHPLFGGVAGIADAQPGRVAIASLDFKQAIGHELGHTFNADHDDGEVLYNGWWCETFMFPPLPLRSNCMVFGDGNRKRIKDYVDSLY</sequence>
<dbReference type="Proteomes" id="UP000199570">
    <property type="component" value="Unassembled WGS sequence"/>
</dbReference>
<reference evidence="2" key="1">
    <citation type="submission" date="2016-10" db="EMBL/GenBank/DDBJ databases">
        <authorList>
            <person name="Varghese N."/>
            <person name="Submissions S."/>
        </authorList>
    </citation>
    <scope>NUCLEOTIDE SEQUENCE [LARGE SCALE GENOMIC DNA]</scope>
    <source>
        <strain evidence="2">BS3775</strain>
    </source>
</reference>
<dbReference type="EMBL" id="FNKJ01000003">
    <property type="protein sequence ID" value="SDR37273.1"/>
    <property type="molecule type" value="Genomic_DNA"/>
</dbReference>
<keyword evidence="2" id="KW-1185">Reference proteome</keyword>
<dbReference type="RefSeq" id="WP_090326733.1">
    <property type="nucleotide sequence ID" value="NZ_FNKJ01000003.1"/>
</dbReference>
<evidence type="ECO:0000313" key="1">
    <source>
        <dbReference type="EMBL" id="SDR37273.1"/>
    </source>
</evidence>